<feature type="region of interest" description="Disordered" evidence="2">
    <location>
        <begin position="686"/>
        <end position="706"/>
    </location>
</feature>
<feature type="region of interest" description="Disordered" evidence="2">
    <location>
        <begin position="878"/>
        <end position="982"/>
    </location>
</feature>
<feature type="compositionally biased region" description="Low complexity" evidence="2">
    <location>
        <begin position="449"/>
        <end position="460"/>
    </location>
</feature>
<dbReference type="InterPro" id="IPR035892">
    <property type="entry name" value="C2_domain_sf"/>
</dbReference>
<dbReference type="InterPro" id="IPR016137">
    <property type="entry name" value="RGS"/>
</dbReference>
<feature type="compositionally biased region" description="Polar residues" evidence="2">
    <location>
        <begin position="197"/>
        <end position="210"/>
    </location>
</feature>
<feature type="region of interest" description="Disordered" evidence="2">
    <location>
        <begin position="438"/>
        <end position="462"/>
    </location>
</feature>
<dbReference type="EMBL" id="KB007926">
    <property type="protein sequence ID" value="ELR19940.1"/>
    <property type="molecule type" value="Genomic_DNA"/>
</dbReference>
<evidence type="ECO:0000259" key="3">
    <source>
        <dbReference type="PROSITE" id="PS50004"/>
    </source>
</evidence>
<evidence type="ECO:0000256" key="2">
    <source>
        <dbReference type="SAM" id="MobiDB-lite"/>
    </source>
</evidence>
<dbReference type="InterPro" id="IPR036305">
    <property type="entry name" value="RGS_sf"/>
</dbReference>
<dbReference type="Pfam" id="PF00168">
    <property type="entry name" value="C2"/>
    <property type="match status" value="1"/>
</dbReference>
<name>L8H423_ACACF</name>
<dbReference type="PRINTS" id="PR01301">
    <property type="entry name" value="RGSPROTEIN"/>
</dbReference>
<dbReference type="GeneID" id="14920777"/>
<evidence type="ECO:0000259" key="4">
    <source>
        <dbReference type="PROSITE" id="PS50132"/>
    </source>
</evidence>
<dbReference type="InterPro" id="IPR000008">
    <property type="entry name" value="C2_dom"/>
</dbReference>
<dbReference type="OrthoDB" id="67700at2759"/>
<protein>
    <submittedName>
        <fullName evidence="5">Regulator of g protein signaling domain containing protein</fullName>
    </submittedName>
</protein>
<feature type="compositionally biased region" description="Low complexity" evidence="2">
    <location>
        <begin position="362"/>
        <end position="371"/>
    </location>
</feature>
<feature type="compositionally biased region" description="Basic and acidic residues" evidence="2">
    <location>
        <begin position="212"/>
        <end position="230"/>
    </location>
</feature>
<dbReference type="RefSeq" id="XP_004342049.1">
    <property type="nucleotide sequence ID" value="XM_004342000.1"/>
</dbReference>
<dbReference type="STRING" id="1257118.L8H423"/>
<feature type="compositionally biased region" description="Low complexity" evidence="2">
    <location>
        <begin position="66"/>
        <end position="79"/>
    </location>
</feature>
<dbReference type="AlphaFoldDB" id="L8H423"/>
<keyword evidence="1" id="KW-0175">Coiled coil</keyword>
<accession>L8H423</accession>
<feature type="compositionally biased region" description="Low complexity" evidence="2">
    <location>
        <begin position="938"/>
        <end position="971"/>
    </location>
</feature>
<dbReference type="VEuPathDB" id="AmoebaDB:ACA1_112130"/>
<dbReference type="Gene3D" id="2.60.40.150">
    <property type="entry name" value="C2 domain"/>
    <property type="match status" value="1"/>
</dbReference>
<reference evidence="5 6" key="1">
    <citation type="journal article" date="2013" name="Genome Biol.">
        <title>Genome of Acanthamoeba castellanii highlights extensive lateral gene transfer and early evolution of tyrosine kinase signaling.</title>
        <authorList>
            <person name="Clarke M."/>
            <person name="Lohan A.J."/>
            <person name="Liu B."/>
            <person name="Lagkouvardos I."/>
            <person name="Roy S."/>
            <person name="Zafar N."/>
            <person name="Bertelli C."/>
            <person name="Schilde C."/>
            <person name="Kianianmomeni A."/>
            <person name="Burglin T.R."/>
            <person name="Frech C."/>
            <person name="Turcotte B."/>
            <person name="Kopec K.O."/>
            <person name="Synnott J.M."/>
            <person name="Choo C."/>
            <person name="Paponov I."/>
            <person name="Finkler A."/>
            <person name="Soon Heng Tan C."/>
            <person name="Hutchins A.P."/>
            <person name="Weinmeier T."/>
            <person name="Rattei T."/>
            <person name="Chu J.S."/>
            <person name="Gimenez G."/>
            <person name="Irimia M."/>
            <person name="Rigden D.J."/>
            <person name="Fitzpatrick D.A."/>
            <person name="Lorenzo-Morales J."/>
            <person name="Bateman A."/>
            <person name="Chiu C.H."/>
            <person name="Tang P."/>
            <person name="Hegemann P."/>
            <person name="Fromm H."/>
            <person name="Raoult D."/>
            <person name="Greub G."/>
            <person name="Miranda-Saavedra D."/>
            <person name="Chen N."/>
            <person name="Nash P."/>
            <person name="Ginger M.L."/>
            <person name="Horn M."/>
            <person name="Schaap P."/>
            <person name="Caler L."/>
            <person name="Loftus B."/>
        </authorList>
    </citation>
    <scope>NUCLEOTIDE SEQUENCE [LARGE SCALE GENOMIC DNA]</scope>
    <source>
        <strain evidence="5 6">Neff</strain>
    </source>
</reference>
<feature type="domain" description="RGS" evidence="4">
    <location>
        <begin position="482"/>
        <end position="605"/>
    </location>
</feature>
<dbReference type="PANTHER" id="PTHR10845:SF192">
    <property type="entry name" value="DOUBLE HIT, ISOFORM B"/>
    <property type="match status" value="1"/>
</dbReference>
<keyword evidence="6" id="KW-1185">Reference proteome</keyword>
<feature type="compositionally biased region" description="Basic and acidic residues" evidence="2">
    <location>
        <begin position="908"/>
        <end position="937"/>
    </location>
</feature>
<feature type="compositionally biased region" description="Basic residues" evidence="2">
    <location>
        <begin position="293"/>
        <end position="305"/>
    </location>
</feature>
<feature type="coiled-coil region" evidence="1">
    <location>
        <begin position="611"/>
        <end position="669"/>
    </location>
</feature>
<feature type="compositionally biased region" description="Basic and acidic residues" evidence="2">
    <location>
        <begin position="376"/>
        <end position="392"/>
    </location>
</feature>
<dbReference type="PANTHER" id="PTHR10845">
    <property type="entry name" value="REGULATOR OF G PROTEIN SIGNALING"/>
    <property type="match status" value="1"/>
</dbReference>
<gene>
    <name evidence="5" type="ORF">ACA1_112130</name>
</gene>
<dbReference type="Pfam" id="PF00615">
    <property type="entry name" value="RGS"/>
    <property type="match status" value="1"/>
</dbReference>
<feature type="compositionally biased region" description="Low complexity" evidence="2">
    <location>
        <begin position="231"/>
        <end position="255"/>
    </location>
</feature>
<dbReference type="KEGG" id="acan:ACA1_112130"/>
<evidence type="ECO:0000313" key="5">
    <source>
        <dbReference type="EMBL" id="ELR19940.1"/>
    </source>
</evidence>
<dbReference type="Gene3D" id="1.10.167.10">
    <property type="entry name" value="Regulator of G-protein Signalling 4, domain 2"/>
    <property type="match status" value="1"/>
</dbReference>
<organism evidence="5 6">
    <name type="scientific">Acanthamoeba castellanii (strain ATCC 30010 / Neff)</name>
    <dbReference type="NCBI Taxonomy" id="1257118"/>
    <lineage>
        <taxon>Eukaryota</taxon>
        <taxon>Amoebozoa</taxon>
        <taxon>Discosea</taxon>
        <taxon>Longamoebia</taxon>
        <taxon>Centramoebida</taxon>
        <taxon>Acanthamoebidae</taxon>
        <taxon>Acanthamoeba</taxon>
    </lineage>
</organism>
<dbReference type="PROSITE" id="PS50004">
    <property type="entry name" value="C2"/>
    <property type="match status" value="1"/>
</dbReference>
<feature type="region of interest" description="Disordered" evidence="2">
    <location>
        <begin position="1"/>
        <end position="411"/>
    </location>
</feature>
<feature type="compositionally biased region" description="Basic and acidic residues" evidence="2">
    <location>
        <begin position="33"/>
        <end position="46"/>
    </location>
</feature>
<dbReference type="InterPro" id="IPR044926">
    <property type="entry name" value="RGS_subdomain_2"/>
</dbReference>
<dbReference type="SUPFAM" id="SSF48097">
    <property type="entry name" value="Regulator of G-protein signaling, RGS"/>
    <property type="match status" value="1"/>
</dbReference>
<feature type="compositionally biased region" description="Low complexity" evidence="2">
    <location>
        <begin position="158"/>
        <end position="194"/>
    </location>
</feature>
<dbReference type="Proteomes" id="UP000011083">
    <property type="component" value="Unassembled WGS sequence"/>
</dbReference>
<feature type="compositionally biased region" description="Basic and acidic residues" evidence="2">
    <location>
        <begin position="972"/>
        <end position="982"/>
    </location>
</feature>
<dbReference type="SMART" id="SM00239">
    <property type="entry name" value="C2"/>
    <property type="match status" value="1"/>
</dbReference>
<evidence type="ECO:0000256" key="1">
    <source>
        <dbReference type="SAM" id="Coils"/>
    </source>
</evidence>
<evidence type="ECO:0000313" key="6">
    <source>
        <dbReference type="Proteomes" id="UP000011083"/>
    </source>
</evidence>
<feature type="domain" description="C2" evidence="3">
    <location>
        <begin position="709"/>
        <end position="830"/>
    </location>
</feature>
<dbReference type="PROSITE" id="PS50132">
    <property type="entry name" value="RGS"/>
    <property type="match status" value="1"/>
</dbReference>
<proteinExistence type="predicted"/>
<dbReference type="SUPFAM" id="SSF49562">
    <property type="entry name" value="C2 domain (Calcium/lipid-binding domain, CaLB)"/>
    <property type="match status" value="1"/>
</dbReference>
<dbReference type="SMART" id="SM00315">
    <property type="entry name" value="RGS"/>
    <property type="match status" value="1"/>
</dbReference>
<dbReference type="CDD" id="cd00030">
    <property type="entry name" value="C2"/>
    <property type="match status" value="1"/>
</dbReference>
<sequence length="982" mass="106920">MATTFGSLGEPADKTQNNVATAAARPRHRRSRSRVEGRGATDEVRLSADVTATDVSLGGRRERRPSSSTRDPSTSRQPSIPAPCGGLTDRSPTPRVAPLDLTRPRPLPNWVDDHSVGDEPGAGNDGAPKSGGRKSSLLDKMAHLLLSPGRRQRDGQSATEQTATALGAGAAGGSRSQQGSRRPSNSSLSDSGDSAPVATQLSDSAGSNKTRTPRERGRKDSAAAAAEERNQAGAGAERSRSASASGDDVADGAVSHGAPPGLQQAEPAKREAGGIGGPDTAHDLPTDEAVIAPKRRAVMALRKRFNTGPSPLGEPALRRTEKSKQLKQQAGAWVSNRASDPLSLDDYPSTTSTDGGLGPSGRSGRSASNPNVSRSEMMKVKWGDCTRDKLDLEDQSSSPSSPRNGGGGVEELDMVRGIGVGNAIGMGTVLVRDEIQSDAREPTTDAAGSPLPRRVLRSSSQNARLHSVLDQPSFLRQASPITLEQVLRNTSMRRIFHHHVEKTFCAENIEFYVAVHRYKNLFPNAMQEGAMDTIKQSAEHIYSTFMAPEAPKQINVDVTMGRNVKAKLDNPTKEMFDESQRAIQELVHCSILPKFYQSTEFRTTAEFEEVKQALALENEKLQRMLASLSEQRNRIALLEQKRAMLHQYYNNFEETAAELSRKRREKELRLLSEMGSAYDAPAVRGREAAGGKEAQSGGAPAEQQQEKGLPALRRWALWSDQAKPYTSPLDHLLSIEVIEAKDLVARDKRGFSNPYVVVKYGKQKCTTRTVFKNLNPRWREHFLFNVKQEEAHKLWLTVWDYNVIGSGEFLGCLSFASPKLFINSSDRWWTLEARKDGELVSGKIRLILHFRKQMDRDEELELELQKVRSAIREEMATLQKTSGPGGLWAGRPPNQKDDGAGGAAAPKDQVEKLVRTLNERRQKLEKEVVDRNRERGESSSPPSTSSSSSSSLSLSSSSGPSSSSSSSSLDSSNDKGRTDSLS</sequence>